<accession>A0A150GM37</accession>
<dbReference type="AlphaFoldDB" id="A0A150GM37"/>
<sequence length="538" mass="53498">MEYCRVFLLVTVAVFVAHDLAYEFGVVTGSVYKAWQEYSLNATAVLTGLPAGMTSVYVCVRNANIKASGNSRTVQPVGPKTCDIKVLEISAQVTKEAVADQISALKDAAYKSSSVTTSSALGAVQKLAAIATVTNTTDSNGEAAANPTLSDDNFKALASGLLTQLVNVSSEVNDTASMVAVFDGVGTLWSMANASGRAAVVGGVSALSAKLASQSLTPEDAQPVMALFSLMLDSAAELVSSAVHSGMNPGGNGNGANGTAVSEATKEAARDLIASVTEAAASLVQGLLNAAPSNGSVVQISTAHLSAAVQRATAALAAIGLTLAVNTPSGSGVAATGRRLLTVSATPASISLNPTVGSLCAADFACSTDGMGLTVTNTADTALLATALGGSFTPLAAAQADYRAGSTVQVISPIVRVAAPGLPASALGLSNLVLLDIPIDTAAFNVTAKRILVRLQDYGVAPAGTSVGISPSASTTRVTSSTAALVSGTSNALGDFVVVQYVNGTDSAPGAAGPTRLPSAFLTTALVSAATLALALIA</sequence>
<evidence type="ECO:0000313" key="2">
    <source>
        <dbReference type="Proteomes" id="UP000075714"/>
    </source>
</evidence>
<protein>
    <submittedName>
        <fullName evidence="1">Uncharacterized protein</fullName>
    </submittedName>
</protein>
<proteinExistence type="predicted"/>
<dbReference type="OrthoDB" id="547141at2759"/>
<dbReference type="EMBL" id="LSYV01000016">
    <property type="protein sequence ID" value="KXZ50832.1"/>
    <property type="molecule type" value="Genomic_DNA"/>
</dbReference>
<gene>
    <name evidence="1" type="ORF">GPECTOR_15g518</name>
</gene>
<dbReference type="STRING" id="33097.A0A150GM37"/>
<organism evidence="1 2">
    <name type="scientific">Gonium pectorale</name>
    <name type="common">Green alga</name>
    <dbReference type="NCBI Taxonomy" id="33097"/>
    <lineage>
        <taxon>Eukaryota</taxon>
        <taxon>Viridiplantae</taxon>
        <taxon>Chlorophyta</taxon>
        <taxon>core chlorophytes</taxon>
        <taxon>Chlorophyceae</taxon>
        <taxon>CS clade</taxon>
        <taxon>Chlamydomonadales</taxon>
        <taxon>Volvocaceae</taxon>
        <taxon>Gonium</taxon>
    </lineage>
</organism>
<evidence type="ECO:0000313" key="1">
    <source>
        <dbReference type="EMBL" id="KXZ50832.1"/>
    </source>
</evidence>
<comment type="caution">
    <text evidence="1">The sequence shown here is derived from an EMBL/GenBank/DDBJ whole genome shotgun (WGS) entry which is preliminary data.</text>
</comment>
<keyword evidence="2" id="KW-1185">Reference proteome</keyword>
<reference evidence="2" key="1">
    <citation type="journal article" date="2016" name="Nat. Commun.">
        <title>The Gonium pectorale genome demonstrates co-option of cell cycle regulation during the evolution of multicellularity.</title>
        <authorList>
            <person name="Hanschen E.R."/>
            <person name="Marriage T.N."/>
            <person name="Ferris P.J."/>
            <person name="Hamaji T."/>
            <person name="Toyoda A."/>
            <person name="Fujiyama A."/>
            <person name="Neme R."/>
            <person name="Noguchi H."/>
            <person name="Minakuchi Y."/>
            <person name="Suzuki M."/>
            <person name="Kawai-Toyooka H."/>
            <person name="Smith D.R."/>
            <person name="Sparks H."/>
            <person name="Anderson J."/>
            <person name="Bakaric R."/>
            <person name="Luria V."/>
            <person name="Karger A."/>
            <person name="Kirschner M.W."/>
            <person name="Durand P.M."/>
            <person name="Michod R.E."/>
            <person name="Nozaki H."/>
            <person name="Olson B.J."/>
        </authorList>
    </citation>
    <scope>NUCLEOTIDE SEQUENCE [LARGE SCALE GENOMIC DNA]</scope>
    <source>
        <strain evidence="2">NIES-2863</strain>
    </source>
</reference>
<name>A0A150GM37_GONPE</name>
<dbReference type="Proteomes" id="UP000075714">
    <property type="component" value="Unassembled WGS sequence"/>
</dbReference>